<sequence>MNWKIPVILLLLFGLVGATGYALYAYILAPNKQAAQTEKQSAPSSFQNPFAEKPQSSFNETSGSAEASTPINPFAEPTPTPYQNPFSVTPTGSREYQNPFEALR</sequence>
<comment type="caution">
    <text evidence="2">The sequence shown here is derived from an EMBL/GenBank/DDBJ whole genome shotgun (WGS) entry which is preliminary data.</text>
</comment>
<dbReference type="EMBL" id="MFJZ01000010">
    <property type="protein sequence ID" value="OGG30659.1"/>
    <property type="molecule type" value="Genomic_DNA"/>
</dbReference>
<feature type="compositionally biased region" description="Polar residues" evidence="1">
    <location>
        <begin position="83"/>
        <end position="96"/>
    </location>
</feature>
<accession>A0A1F6B165</accession>
<dbReference type="AlphaFoldDB" id="A0A1F6B165"/>
<name>A0A1F6B165_9BACT</name>
<feature type="region of interest" description="Disordered" evidence="1">
    <location>
        <begin position="37"/>
        <end position="104"/>
    </location>
</feature>
<evidence type="ECO:0000313" key="2">
    <source>
        <dbReference type="EMBL" id="OGG30659.1"/>
    </source>
</evidence>
<feature type="compositionally biased region" description="Polar residues" evidence="1">
    <location>
        <begin position="37"/>
        <end position="71"/>
    </location>
</feature>
<proteinExistence type="predicted"/>
<dbReference type="STRING" id="1798396.A2973_00130"/>
<evidence type="ECO:0000313" key="3">
    <source>
        <dbReference type="Proteomes" id="UP000176409"/>
    </source>
</evidence>
<gene>
    <name evidence="2" type="ORF">A2973_00130</name>
</gene>
<dbReference type="Proteomes" id="UP000176409">
    <property type="component" value="Unassembled WGS sequence"/>
</dbReference>
<reference evidence="2 3" key="1">
    <citation type="journal article" date="2016" name="Nat. Commun.">
        <title>Thousands of microbial genomes shed light on interconnected biogeochemical processes in an aquifer system.</title>
        <authorList>
            <person name="Anantharaman K."/>
            <person name="Brown C.T."/>
            <person name="Hug L.A."/>
            <person name="Sharon I."/>
            <person name="Castelle C.J."/>
            <person name="Probst A.J."/>
            <person name="Thomas B.C."/>
            <person name="Singh A."/>
            <person name="Wilkins M.J."/>
            <person name="Karaoz U."/>
            <person name="Brodie E.L."/>
            <person name="Williams K.H."/>
            <person name="Hubbard S.S."/>
            <person name="Banfield J.F."/>
        </authorList>
    </citation>
    <scope>NUCLEOTIDE SEQUENCE [LARGE SCALE GENOMIC DNA]</scope>
</reference>
<organism evidence="2 3">
    <name type="scientific">Candidatus Gottesmanbacteria bacterium RIFCSPLOWO2_01_FULL_49_10</name>
    <dbReference type="NCBI Taxonomy" id="1798396"/>
    <lineage>
        <taxon>Bacteria</taxon>
        <taxon>Candidatus Gottesmaniibacteriota</taxon>
    </lineage>
</organism>
<protein>
    <submittedName>
        <fullName evidence="2">Uncharacterized protein</fullName>
    </submittedName>
</protein>
<evidence type="ECO:0000256" key="1">
    <source>
        <dbReference type="SAM" id="MobiDB-lite"/>
    </source>
</evidence>